<dbReference type="OrthoDB" id="4850648at2759"/>
<protein>
    <submittedName>
        <fullName evidence="2">Uncharacterized protein</fullName>
    </submittedName>
</protein>
<feature type="compositionally biased region" description="Basic and acidic residues" evidence="1">
    <location>
        <begin position="110"/>
        <end position="122"/>
    </location>
</feature>
<evidence type="ECO:0000256" key="1">
    <source>
        <dbReference type="SAM" id="MobiDB-lite"/>
    </source>
</evidence>
<dbReference type="PANTHER" id="PTHR37827">
    <property type="entry name" value="TUDOR DOMAIN-CONTAINING PROTEIN"/>
    <property type="match status" value="1"/>
</dbReference>
<reference evidence="2" key="1">
    <citation type="submission" date="2023-01" db="EMBL/GenBank/DDBJ databases">
        <authorList>
            <person name="Van Ghelder C."/>
            <person name="Rancurel C."/>
        </authorList>
    </citation>
    <scope>NUCLEOTIDE SEQUENCE</scope>
    <source>
        <strain evidence="2">CNCM I-4278</strain>
    </source>
</reference>
<organism evidence="2 3">
    <name type="scientific">Periconia digitata</name>
    <dbReference type="NCBI Taxonomy" id="1303443"/>
    <lineage>
        <taxon>Eukaryota</taxon>
        <taxon>Fungi</taxon>
        <taxon>Dikarya</taxon>
        <taxon>Ascomycota</taxon>
        <taxon>Pezizomycotina</taxon>
        <taxon>Dothideomycetes</taxon>
        <taxon>Pleosporomycetidae</taxon>
        <taxon>Pleosporales</taxon>
        <taxon>Massarineae</taxon>
        <taxon>Periconiaceae</taxon>
        <taxon>Periconia</taxon>
    </lineage>
</organism>
<feature type="region of interest" description="Disordered" evidence="1">
    <location>
        <begin position="30"/>
        <end position="126"/>
    </location>
</feature>
<dbReference type="Proteomes" id="UP001152607">
    <property type="component" value="Unassembled WGS sequence"/>
</dbReference>
<gene>
    <name evidence="2" type="ORF">PDIGIT_LOCUS12187</name>
</gene>
<accession>A0A9W4XPM9</accession>
<dbReference type="AlphaFoldDB" id="A0A9W4XPM9"/>
<feature type="compositionally biased region" description="Basic residues" evidence="1">
    <location>
        <begin position="46"/>
        <end position="63"/>
    </location>
</feature>
<proteinExistence type="predicted"/>
<comment type="caution">
    <text evidence="2">The sequence shown here is derived from an EMBL/GenBank/DDBJ whole genome shotgun (WGS) entry which is preliminary data.</text>
</comment>
<name>A0A9W4XPM9_9PLEO</name>
<evidence type="ECO:0000313" key="2">
    <source>
        <dbReference type="EMBL" id="CAI6339048.1"/>
    </source>
</evidence>
<dbReference type="PANTHER" id="PTHR37827:SF1">
    <property type="entry name" value="HNH DOMAIN-CONTAINING PROTEIN"/>
    <property type="match status" value="1"/>
</dbReference>
<keyword evidence="3" id="KW-1185">Reference proteome</keyword>
<sequence>MDQDTQDRDVVGQNYSAFRDCLGDPVIRALAVPPSDSSFSGIETSRKKRREMRKDKKKKKKKENNKSEVIGGKKEGSKGEGGNGHGDGDGDEEEDIMVDTGVAEPLSRASETRGGGDEEHGEMGGGGGDELGDFIEYLTSLIFPSLPPALRTLTHSTFQTSQKLQATYTTPLPPSTITALLTPFPPTAIDALESASLLPHSSDATDHVNFFAPVLNSYVGAVTAPPPLWSTTRTAECELCAREWIPLTYHHLIPRSTHEKVLKRRWHREDVLDSVAWLCRACHSFVHRLASNEGLARGFYTMDLVREGGVEGEKREQVEGWVKWVGGVRWKSR</sequence>
<dbReference type="EMBL" id="CAOQHR010000008">
    <property type="protein sequence ID" value="CAI6339048.1"/>
    <property type="molecule type" value="Genomic_DNA"/>
</dbReference>
<evidence type="ECO:0000313" key="3">
    <source>
        <dbReference type="Proteomes" id="UP001152607"/>
    </source>
</evidence>